<gene>
    <name evidence="2" type="ORF">IAA60_07155</name>
</gene>
<feature type="domain" description="Methyltransferase small" evidence="1">
    <location>
        <begin position="31"/>
        <end position="169"/>
    </location>
</feature>
<sequence length="248" mass="27895">MLRGDEQLDDLQIGGLFIIQKKNGFRFGVDAVLLSDFAKGGTSKRTLDLCTGTGIVALLLSAKTRTPEICALEIQHDIADMARRSVEYNSLSERIEITEGDLKNAVKIYGKRSFDKITCNPPYIKSDSAIKNESDSVAVSRHELLCTLEDVIKASAELLIPKGRFYMVHRPSRLADIFCLMRRYKLEPKRLRLVAPRPGQAPNLALIEGMYCGGEELRVMNELYIFDENGNYSEETDRIYGRQSLPQS</sequence>
<dbReference type="GO" id="GO:0008168">
    <property type="term" value="F:methyltransferase activity"/>
    <property type="evidence" value="ECO:0007669"/>
    <property type="project" value="InterPro"/>
</dbReference>
<organism evidence="2 3">
    <name type="scientific">Candidatus Ornithomonoglobus intestinigallinarum</name>
    <dbReference type="NCBI Taxonomy" id="2840894"/>
    <lineage>
        <taxon>Bacteria</taxon>
        <taxon>Bacillati</taxon>
        <taxon>Bacillota</taxon>
        <taxon>Clostridia</taxon>
        <taxon>Candidatus Ornithomonoglobus</taxon>
    </lineage>
</organism>
<proteinExistence type="predicted"/>
<dbReference type="Proteomes" id="UP000824165">
    <property type="component" value="Unassembled WGS sequence"/>
</dbReference>
<dbReference type="EMBL" id="DVLU01000071">
    <property type="protein sequence ID" value="HIT85664.1"/>
    <property type="molecule type" value="Genomic_DNA"/>
</dbReference>
<accession>A0A9D1KQA1</accession>
<comment type="caution">
    <text evidence="2">The sequence shown here is derived from an EMBL/GenBank/DDBJ whole genome shotgun (WGS) entry which is preliminary data.</text>
</comment>
<dbReference type="SUPFAM" id="SSF53335">
    <property type="entry name" value="S-adenosyl-L-methionine-dependent methyltransferases"/>
    <property type="match status" value="1"/>
</dbReference>
<dbReference type="Pfam" id="PF05175">
    <property type="entry name" value="MTS"/>
    <property type="match status" value="1"/>
</dbReference>
<reference evidence="2" key="1">
    <citation type="submission" date="2020-10" db="EMBL/GenBank/DDBJ databases">
        <authorList>
            <person name="Gilroy R."/>
        </authorList>
    </citation>
    <scope>NUCLEOTIDE SEQUENCE</scope>
    <source>
        <strain evidence="2">CHK181-108</strain>
    </source>
</reference>
<dbReference type="PANTHER" id="PTHR47739:SF1">
    <property type="entry name" value="TRNA1(VAL) (ADENINE(37)-N6)-METHYLTRANSFERASE"/>
    <property type="match status" value="1"/>
</dbReference>
<reference evidence="2" key="2">
    <citation type="journal article" date="2021" name="PeerJ">
        <title>Extensive microbial diversity within the chicken gut microbiome revealed by metagenomics and culture.</title>
        <authorList>
            <person name="Gilroy R."/>
            <person name="Ravi A."/>
            <person name="Getino M."/>
            <person name="Pursley I."/>
            <person name="Horton D.L."/>
            <person name="Alikhan N.F."/>
            <person name="Baker D."/>
            <person name="Gharbi K."/>
            <person name="Hall N."/>
            <person name="Watson M."/>
            <person name="Adriaenssens E.M."/>
            <person name="Foster-Nyarko E."/>
            <person name="Jarju S."/>
            <person name="Secka A."/>
            <person name="Antonio M."/>
            <person name="Oren A."/>
            <person name="Chaudhuri R.R."/>
            <person name="La Ragione R."/>
            <person name="Hildebrand F."/>
            <person name="Pallen M.J."/>
        </authorList>
    </citation>
    <scope>NUCLEOTIDE SEQUENCE</scope>
    <source>
        <strain evidence="2">CHK181-108</strain>
    </source>
</reference>
<dbReference type="AlphaFoldDB" id="A0A9D1KQA1"/>
<dbReference type="Gene3D" id="3.40.50.150">
    <property type="entry name" value="Vaccinia Virus protein VP39"/>
    <property type="match status" value="1"/>
</dbReference>
<dbReference type="InterPro" id="IPR007848">
    <property type="entry name" value="Small_mtfrase_dom"/>
</dbReference>
<evidence type="ECO:0000313" key="2">
    <source>
        <dbReference type="EMBL" id="HIT85664.1"/>
    </source>
</evidence>
<dbReference type="CDD" id="cd02440">
    <property type="entry name" value="AdoMet_MTases"/>
    <property type="match status" value="1"/>
</dbReference>
<evidence type="ECO:0000259" key="1">
    <source>
        <dbReference type="Pfam" id="PF05175"/>
    </source>
</evidence>
<name>A0A9D1KQA1_9FIRM</name>
<dbReference type="InterPro" id="IPR029063">
    <property type="entry name" value="SAM-dependent_MTases_sf"/>
</dbReference>
<dbReference type="InterPro" id="IPR050210">
    <property type="entry name" value="tRNA_Adenine-N(6)_MTase"/>
</dbReference>
<protein>
    <submittedName>
        <fullName evidence="2">tRNA1(Val) (Adenine(37)-N6)-methyltransferase</fullName>
    </submittedName>
</protein>
<dbReference type="PANTHER" id="PTHR47739">
    <property type="entry name" value="TRNA1(VAL) (ADENINE(37)-N6)-METHYLTRANSFERASE"/>
    <property type="match status" value="1"/>
</dbReference>
<evidence type="ECO:0000313" key="3">
    <source>
        <dbReference type="Proteomes" id="UP000824165"/>
    </source>
</evidence>